<name>A0A2G6K7C8_9BACT</name>
<dbReference type="SUPFAM" id="SSF53955">
    <property type="entry name" value="Lysozyme-like"/>
    <property type="match status" value="1"/>
</dbReference>
<dbReference type="AlphaFoldDB" id="A0A2G6K7C8"/>
<dbReference type="EMBL" id="PDSK01000135">
    <property type="protein sequence ID" value="PIE31618.1"/>
    <property type="molecule type" value="Genomic_DNA"/>
</dbReference>
<keyword evidence="1" id="KW-0732">Signal</keyword>
<dbReference type="Gene3D" id="1.10.530.10">
    <property type="match status" value="1"/>
</dbReference>
<proteinExistence type="predicted"/>
<gene>
    <name evidence="3" type="ORF">CSA56_17740</name>
</gene>
<evidence type="ECO:0000256" key="1">
    <source>
        <dbReference type="SAM" id="SignalP"/>
    </source>
</evidence>
<dbReference type="InterPro" id="IPR023346">
    <property type="entry name" value="Lysozyme-like_dom_sf"/>
</dbReference>
<evidence type="ECO:0000313" key="4">
    <source>
        <dbReference type="Proteomes" id="UP000230821"/>
    </source>
</evidence>
<feature type="signal peptide" evidence="1">
    <location>
        <begin position="1"/>
        <end position="29"/>
    </location>
</feature>
<sequence>MKGLMNTYSRHIRWYITLGVILLTASSCGPPPVAPLSSQNQVQPFSILPATSGTQVIYFVDPVQKYQDKDTCLVEIQAQQKIFSQQLDSALAQAAAHIHAGDDLLNAHNVLEAVREYERARILIEQRIDPILTQANSQANIQGGSHIFSTSKIQAVNVLRTDMLNRINRSYDFREIYGERQTLDKIDQLRNKTRSQLKSISAPTYEPDMRGTRRIWPLDSRIITEDRVNAYITRFQRRGDDFSRCLRNAERYFPRIISILASERIPEELAYVALVSSCCNPSAISSSGRVGLWQLSRSVARRYGLRVTTSHDDRCHVDASTRAFAKYMNDLYYRTGSWDQALIEYAAGDRDFPAKLEAAKAIAQNPQRYGFHAHLQNVTDVNSLRDTGQQAVSISNEPPIGMGTTY</sequence>
<dbReference type="Proteomes" id="UP000230821">
    <property type="component" value="Unassembled WGS sequence"/>
</dbReference>
<evidence type="ECO:0000313" key="3">
    <source>
        <dbReference type="EMBL" id="PIE31618.1"/>
    </source>
</evidence>
<evidence type="ECO:0000259" key="2">
    <source>
        <dbReference type="Pfam" id="PF01464"/>
    </source>
</evidence>
<dbReference type="Pfam" id="PF01464">
    <property type="entry name" value="SLT"/>
    <property type="match status" value="1"/>
</dbReference>
<accession>A0A2G6K7C8</accession>
<feature type="chain" id="PRO_5013552774" description="Transglycosylase SLT domain-containing protein" evidence="1">
    <location>
        <begin position="30"/>
        <end position="406"/>
    </location>
</feature>
<dbReference type="PROSITE" id="PS51257">
    <property type="entry name" value="PROKAR_LIPOPROTEIN"/>
    <property type="match status" value="1"/>
</dbReference>
<comment type="caution">
    <text evidence="3">The sequence shown here is derived from an EMBL/GenBank/DDBJ whole genome shotgun (WGS) entry which is preliminary data.</text>
</comment>
<dbReference type="InterPro" id="IPR008258">
    <property type="entry name" value="Transglycosylase_SLT_dom_1"/>
</dbReference>
<organism evidence="3 4">
    <name type="scientific">candidate division KSB3 bacterium</name>
    <dbReference type="NCBI Taxonomy" id="2044937"/>
    <lineage>
        <taxon>Bacteria</taxon>
        <taxon>candidate division KSB3</taxon>
    </lineage>
</organism>
<reference evidence="3 4" key="1">
    <citation type="submission" date="2017-10" db="EMBL/GenBank/DDBJ databases">
        <title>Novel microbial diversity and functional potential in the marine mammal oral microbiome.</title>
        <authorList>
            <person name="Dudek N.K."/>
            <person name="Sun C.L."/>
            <person name="Burstein D."/>
            <person name="Kantor R.S."/>
            <person name="Aliaga Goltsman D.S."/>
            <person name="Bik E.M."/>
            <person name="Thomas B.C."/>
            <person name="Banfield J.F."/>
            <person name="Relman D.A."/>
        </authorList>
    </citation>
    <scope>NUCLEOTIDE SEQUENCE [LARGE SCALE GENOMIC DNA]</scope>
    <source>
        <strain evidence="3">DOLJORAL78_47_16</strain>
    </source>
</reference>
<protein>
    <recommendedName>
        <fullName evidence="2">Transglycosylase SLT domain-containing protein</fullName>
    </recommendedName>
</protein>
<feature type="domain" description="Transglycosylase SLT" evidence="2">
    <location>
        <begin position="266"/>
        <end position="359"/>
    </location>
</feature>